<keyword evidence="2" id="KW-0732">Signal</keyword>
<dbReference type="Gene3D" id="3.40.50.620">
    <property type="entry name" value="HUPs"/>
    <property type="match status" value="1"/>
</dbReference>
<feature type="chain" id="PRO_5002430710" description="Cytidyltransferase-like domain-containing protein" evidence="2">
    <location>
        <begin position="18"/>
        <end position="338"/>
    </location>
</feature>
<feature type="region of interest" description="Disordered" evidence="1">
    <location>
        <begin position="139"/>
        <end position="174"/>
    </location>
</feature>
<dbReference type="GO" id="GO:0004140">
    <property type="term" value="F:dephospho-CoA kinase activity"/>
    <property type="evidence" value="ECO:0007669"/>
    <property type="project" value="TreeGrafter"/>
</dbReference>
<keyword evidence="5" id="KW-1185">Reference proteome</keyword>
<reference evidence="4 5" key="1">
    <citation type="journal article" date="2011" name="J. Gen. Appl. Microbiol.">
        <title>Draft genome sequencing of the enigmatic yeast Saitoella complicata.</title>
        <authorList>
            <person name="Nishida H."/>
            <person name="Hamamoto M."/>
            <person name="Sugiyama J."/>
        </authorList>
    </citation>
    <scope>NUCLEOTIDE SEQUENCE [LARGE SCALE GENOMIC DNA]</scope>
    <source>
        <strain evidence="4 5">NRRL Y-17804</strain>
    </source>
</reference>
<protein>
    <recommendedName>
        <fullName evidence="3">Cytidyltransferase-like domain-containing protein</fullName>
    </recommendedName>
</protein>
<dbReference type="InterPro" id="IPR014729">
    <property type="entry name" value="Rossmann-like_a/b/a_fold"/>
</dbReference>
<dbReference type="OMA" id="NASEEQY"/>
<dbReference type="EMBL" id="BACD03000083">
    <property type="protein sequence ID" value="GAO52724.1"/>
    <property type="molecule type" value="Genomic_DNA"/>
</dbReference>
<dbReference type="Proteomes" id="UP000033140">
    <property type="component" value="Unassembled WGS sequence"/>
</dbReference>
<dbReference type="NCBIfam" id="NF001985">
    <property type="entry name" value="PRK00777.1"/>
    <property type="match status" value="1"/>
</dbReference>
<evidence type="ECO:0000313" key="4">
    <source>
        <dbReference type="EMBL" id="GAO52724.1"/>
    </source>
</evidence>
<evidence type="ECO:0000256" key="2">
    <source>
        <dbReference type="SAM" id="SignalP"/>
    </source>
</evidence>
<dbReference type="SUPFAM" id="SSF52374">
    <property type="entry name" value="Nucleotidylyl transferase"/>
    <property type="match status" value="1"/>
</dbReference>
<feature type="domain" description="Cytidyltransferase-like" evidence="3">
    <location>
        <begin position="181"/>
        <end position="329"/>
    </location>
</feature>
<accession>A0A0E9NS93</accession>
<dbReference type="OrthoDB" id="330671at2759"/>
<gene>
    <name evidence="4" type="ORF">G7K_6794-t1</name>
</gene>
<dbReference type="GO" id="GO:0015937">
    <property type="term" value="P:coenzyme A biosynthetic process"/>
    <property type="evidence" value="ECO:0007669"/>
    <property type="project" value="TreeGrafter"/>
</dbReference>
<organism evidence="4 5">
    <name type="scientific">Saitoella complicata (strain BCRC 22490 / CBS 7301 / JCM 7358 / NBRC 10748 / NRRL Y-17804)</name>
    <dbReference type="NCBI Taxonomy" id="698492"/>
    <lineage>
        <taxon>Eukaryota</taxon>
        <taxon>Fungi</taxon>
        <taxon>Dikarya</taxon>
        <taxon>Ascomycota</taxon>
        <taxon>Taphrinomycotina</taxon>
        <taxon>Taphrinomycotina incertae sedis</taxon>
        <taxon>Saitoella</taxon>
    </lineage>
</organism>
<sequence length="338" mass="37117">MASLYISNLLLIRLTDATFRDPTAFYPTIDAALRATNGSGHLTIVLSHPSFTSSNRAALFVPVQRLISLIYIECVRISDSRELTSAGRTENQDFTILLDGERVVEEEWECVCVPQGEEELLEEFLRKYREKGGSAALPTLILPREGSPDPTPESTRPSSAAGPEPVPEEEEKKGNFGSVAVGGTFDHLHPGHKILLTLTAFLASTKIICGVTAPSLLTKKAYAEFMESVDVRIAGVKSFLEKVRRGKEVEVEVVEIQDPFGPTITDAGIEALVVSRETISGGKSVNEERRKRNMKELEIFVIDVVTPKGIASGEESGWEGKMSSTEIRRTLLERENLS</sequence>
<proteinExistence type="predicted"/>
<reference evidence="4 5" key="2">
    <citation type="journal article" date="2014" name="J. Gen. Appl. Microbiol.">
        <title>The early diverging ascomycetous budding yeast Saitoella complicata has three histone deacetylases belonging to the Clr6, Hos2, and Rpd3 lineages.</title>
        <authorList>
            <person name="Nishida H."/>
            <person name="Matsumoto T."/>
            <person name="Kondo S."/>
            <person name="Hamamoto M."/>
            <person name="Yoshikawa H."/>
        </authorList>
    </citation>
    <scope>NUCLEOTIDE SEQUENCE [LARGE SCALE GENOMIC DNA]</scope>
    <source>
        <strain evidence="4 5">NRRL Y-17804</strain>
    </source>
</reference>
<dbReference type="RefSeq" id="XP_019022387.1">
    <property type="nucleotide sequence ID" value="XM_019172018.1"/>
</dbReference>
<dbReference type="InterPro" id="IPR004821">
    <property type="entry name" value="Cyt_trans-like"/>
</dbReference>
<reference evidence="4 5" key="3">
    <citation type="journal article" date="2015" name="Genome Announc.">
        <title>Draft Genome Sequence of the Archiascomycetous Yeast Saitoella complicata.</title>
        <authorList>
            <person name="Yamauchi K."/>
            <person name="Kondo S."/>
            <person name="Hamamoto M."/>
            <person name="Takahashi Y."/>
            <person name="Ogura Y."/>
            <person name="Hayashi T."/>
            <person name="Nishida H."/>
        </authorList>
    </citation>
    <scope>NUCLEOTIDE SEQUENCE [LARGE SCALE GENOMIC DNA]</scope>
    <source>
        <strain evidence="4 5">NRRL Y-17804</strain>
    </source>
</reference>
<dbReference type="AlphaFoldDB" id="A0A0E9NS93"/>
<evidence type="ECO:0000259" key="3">
    <source>
        <dbReference type="Pfam" id="PF01467"/>
    </source>
</evidence>
<dbReference type="STRING" id="698492.A0A0E9NS93"/>
<dbReference type="PANTHER" id="PTHR10695:SF46">
    <property type="entry name" value="BIFUNCTIONAL COENZYME A SYNTHASE-RELATED"/>
    <property type="match status" value="1"/>
</dbReference>
<feature type="signal peptide" evidence="2">
    <location>
        <begin position="1"/>
        <end position="17"/>
    </location>
</feature>
<comment type="caution">
    <text evidence="4">The sequence shown here is derived from an EMBL/GenBank/DDBJ whole genome shotgun (WGS) entry which is preliminary data.</text>
</comment>
<evidence type="ECO:0000256" key="1">
    <source>
        <dbReference type="SAM" id="MobiDB-lite"/>
    </source>
</evidence>
<evidence type="ECO:0000313" key="5">
    <source>
        <dbReference type="Proteomes" id="UP000033140"/>
    </source>
</evidence>
<dbReference type="PANTHER" id="PTHR10695">
    <property type="entry name" value="DEPHOSPHO-COA KINASE-RELATED"/>
    <property type="match status" value="1"/>
</dbReference>
<name>A0A0E9NS93_SAICN</name>
<dbReference type="Pfam" id="PF01467">
    <property type="entry name" value="CTP_transf_like"/>
    <property type="match status" value="1"/>
</dbReference>